<dbReference type="SUPFAM" id="SSF89550">
    <property type="entry name" value="PHP domain-like"/>
    <property type="match status" value="1"/>
</dbReference>
<evidence type="ECO:0000313" key="5">
    <source>
        <dbReference type="EMBL" id="TCL65002.1"/>
    </source>
</evidence>
<protein>
    <recommendedName>
        <fullName evidence="2">protein-tyrosine-phosphatase</fullName>
        <ecNumber evidence="2">3.1.3.48</ecNumber>
    </recommendedName>
</protein>
<dbReference type="PANTHER" id="PTHR39181:SF1">
    <property type="entry name" value="TYROSINE-PROTEIN PHOSPHATASE YWQE"/>
    <property type="match status" value="1"/>
</dbReference>
<dbReference type="InterPro" id="IPR016195">
    <property type="entry name" value="Pol/histidinol_Pase-like"/>
</dbReference>
<organism evidence="5 6">
    <name type="scientific">Mariniflexile fucanivorans</name>
    <dbReference type="NCBI Taxonomy" id="264023"/>
    <lineage>
        <taxon>Bacteria</taxon>
        <taxon>Pseudomonadati</taxon>
        <taxon>Bacteroidota</taxon>
        <taxon>Flavobacteriia</taxon>
        <taxon>Flavobacteriales</taxon>
        <taxon>Flavobacteriaceae</taxon>
        <taxon>Mariniflexile</taxon>
    </lineage>
</organism>
<dbReference type="GO" id="GO:0004725">
    <property type="term" value="F:protein tyrosine phosphatase activity"/>
    <property type="evidence" value="ECO:0007669"/>
    <property type="project" value="UniProtKB-EC"/>
</dbReference>
<evidence type="ECO:0000256" key="4">
    <source>
        <dbReference type="ARBA" id="ARBA00051722"/>
    </source>
</evidence>
<dbReference type="EC" id="3.1.3.48" evidence="2"/>
<sequence>MLQIFSKKQFLKDLLEDFVDIHNHILPGIDDGSKNINKSIDLIKKLKELGVKQFIATPHIMQDIYPNTDKTIGNAYKLVLRNLNKNLKAGIIINSAAEYMLDNDFEKRLEERNLLTLKRNYVLIEMSYLQPPLNLETLIIKIKSEGYLPVLAHPERYAFYHNNLDYYGNLKKMGCFFQLNLLSLSDYYGKNVEKTANYLINRNLIDFVGTDTHNAIQIEKLSNLIINKKTSEKMLDLINNTNATFSVI</sequence>
<dbReference type="Pfam" id="PF19567">
    <property type="entry name" value="CpsB_CapC"/>
    <property type="match status" value="1"/>
</dbReference>
<evidence type="ECO:0000256" key="2">
    <source>
        <dbReference type="ARBA" id="ARBA00013064"/>
    </source>
</evidence>
<dbReference type="EMBL" id="SLUP01000006">
    <property type="protein sequence ID" value="TCL65002.1"/>
    <property type="molecule type" value="Genomic_DNA"/>
</dbReference>
<dbReference type="Gene3D" id="3.20.20.140">
    <property type="entry name" value="Metal-dependent hydrolases"/>
    <property type="match status" value="1"/>
</dbReference>
<gene>
    <name evidence="5" type="ORF">EV196_106193</name>
</gene>
<dbReference type="InterPro" id="IPR016667">
    <property type="entry name" value="Caps_polysacc_synth_CpsB/CapC"/>
</dbReference>
<keyword evidence="3" id="KW-0378">Hydrolase</keyword>
<dbReference type="PANTHER" id="PTHR39181">
    <property type="entry name" value="TYROSINE-PROTEIN PHOSPHATASE YWQE"/>
    <property type="match status" value="1"/>
</dbReference>
<dbReference type="RefSeq" id="WP_132218275.1">
    <property type="nucleotide sequence ID" value="NZ_OX156936.1"/>
</dbReference>
<name>A0A4R1RHD8_9FLAO</name>
<reference evidence="5 6" key="1">
    <citation type="submission" date="2019-03" db="EMBL/GenBank/DDBJ databases">
        <title>Genomic Encyclopedia of Type Strains, Phase IV (KMG-IV): sequencing the most valuable type-strain genomes for metagenomic binning, comparative biology and taxonomic classification.</title>
        <authorList>
            <person name="Goeker M."/>
        </authorList>
    </citation>
    <scope>NUCLEOTIDE SEQUENCE [LARGE SCALE GENOMIC DNA]</scope>
    <source>
        <strain evidence="5 6">DSM 18792</strain>
    </source>
</reference>
<dbReference type="PIRSF" id="PIRSF016557">
    <property type="entry name" value="Caps_synth_CpsB"/>
    <property type="match status" value="1"/>
</dbReference>
<proteinExistence type="inferred from homology"/>
<accession>A0A4R1RHD8</accession>
<evidence type="ECO:0000256" key="3">
    <source>
        <dbReference type="ARBA" id="ARBA00022801"/>
    </source>
</evidence>
<comment type="catalytic activity">
    <reaction evidence="4">
        <text>O-phospho-L-tyrosyl-[protein] + H2O = L-tyrosyl-[protein] + phosphate</text>
        <dbReference type="Rhea" id="RHEA:10684"/>
        <dbReference type="Rhea" id="RHEA-COMP:10136"/>
        <dbReference type="Rhea" id="RHEA-COMP:20101"/>
        <dbReference type="ChEBI" id="CHEBI:15377"/>
        <dbReference type="ChEBI" id="CHEBI:43474"/>
        <dbReference type="ChEBI" id="CHEBI:46858"/>
        <dbReference type="ChEBI" id="CHEBI:61978"/>
        <dbReference type="EC" id="3.1.3.48"/>
    </reaction>
</comment>
<keyword evidence="6" id="KW-1185">Reference proteome</keyword>
<evidence type="ECO:0000313" key="6">
    <source>
        <dbReference type="Proteomes" id="UP000295455"/>
    </source>
</evidence>
<evidence type="ECO:0000256" key="1">
    <source>
        <dbReference type="ARBA" id="ARBA00005750"/>
    </source>
</evidence>
<dbReference type="OrthoDB" id="9788539at2"/>
<comment type="caution">
    <text evidence="5">The sequence shown here is derived from an EMBL/GenBank/DDBJ whole genome shotgun (WGS) entry which is preliminary data.</text>
</comment>
<dbReference type="Proteomes" id="UP000295455">
    <property type="component" value="Unassembled WGS sequence"/>
</dbReference>
<comment type="similarity">
    <text evidence="1">Belongs to the metallo-dependent hydrolases superfamily. CpsB/CapC family.</text>
</comment>
<dbReference type="GO" id="GO:0030145">
    <property type="term" value="F:manganese ion binding"/>
    <property type="evidence" value="ECO:0007669"/>
    <property type="project" value="InterPro"/>
</dbReference>
<dbReference type="AlphaFoldDB" id="A0A4R1RHD8"/>